<protein>
    <submittedName>
        <fullName evidence="1">Uncharacterized protein</fullName>
    </submittedName>
</protein>
<dbReference type="OrthoDB" id="103349at2759"/>
<name>A0A087T9H6_STEMI</name>
<dbReference type="Proteomes" id="UP000054359">
    <property type="component" value="Unassembled WGS sequence"/>
</dbReference>
<reference evidence="1 2" key="1">
    <citation type="submission" date="2013-11" db="EMBL/GenBank/DDBJ databases">
        <title>Genome sequencing of Stegodyphus mimosarum.</title>
        <authorList>
            <person name="Bechsgaard J."/>
        </authorList>
    </citation>
    <scope>NUCLEOTIDE SEQUENCE [LARGE SCALE GENOMIC DNA]</scope>
</reference>
<dbReference type="AlphaFoldDB" id="A0A087T9H6"/>
<keyword evidence="2" id="KW-1185">Reference proteome</keyword>
<evidence type="ECO:0000313" key="2">
    <source>
        <dbReference type="Proteomes" id="UP000054359"/>
    </source>
</evidence>
<dbReference type="Gene3D" id="3.40.720.10">
    <property type="entry name" value="Alkaline Phosphatase, subunit A"/>
    <property type="match status" value="1"/>
</dbReference>
<dbReference type="InterPro" id="IPR017850">
    <property type="entry name" value="Alkaline_phosphatase_core_sf"/>
</dbReference>
<accession>A0A087T9H6</accession>
<sequence length="35" mass="3965">MTSFEGGVRLPAVIWSPLLLLKEHRTSTQLMHVTD</sequence>
<gene>
    <name evidence="1" type="ORF">X975_25356</name>
</gene>
<organism evidence="1 2">
    <name type="scientific">Stegodyphus mimosarum</name>
    <name type="common">African social velvet spider</name>
    <dbReference type="NCBI Taxonomy" id="407821"/>
    <lineage>
        <taxon>Eukaryota</taxon>
        <taxon>Metazoa</taxon>
        <taxon>Ecdysozoa</taxon>
        <taxon>Arthropoda</taxon>
        <taxon>Chelicerata</taxon>
        <taxon>Arachnida</taxon>
        <taxon>Araneae</taxon>
        <taxon>Araneomorphae</taxon>
        <taxon>Entelegynae</taxon>
        <taxon>Eresoidea</taxon>
        <taxon>Eresidae</taxon>
        <taxon>Stegodyphus</taxon>
    </lineage>
</organism>
<feature type="non-terminal residue" evidence="1">
    <location>
        <position position="35"/>
    </location>
</feature>
<evidence type="ECO:0000313" key="1">
    <source>
        <dbReference type="EMBL" id="KFM61765.1"/>
    </source>
</evidence>
<proteinExistence type="predicted"/>
<dbReference type="EMBL" id="KK114140">
    <property type="protein sequence ID" value="KFM61765.1"/>
    <property type="molecule type" value="Genomic_DNA"/>
</dbReference>